<sequence>MNELKMDLEKLRLARSLYYQCLGELFVFSFSENRLCNLKAYLEAMQEGLFDESLRTSFEILLRNLQDAQDLQAFYKEYDELFLALKNTIPMTFSYIEEGFENSNPLLCVRQILVKSKIRRNEKFFKESEDSVGFCFVLMSEFLKNKEDELAKALFEKVINQSIDEFLMLIFSNSKAKLYKEIANIAAQFIEFERYCFELEKPTIKPSKKVQNDLSRSEFLRREVNKQRRSREKSQGIS</sequence>
<dbReference type="InterPro" id="IPR050289">
    <property type="entry name" value="TorD/DmsD_chaperones"/>
</dbReference>
<dbReference type="Pfam" id="PF02613">
    <property type="entry name" value="Nitrate_red_del"/>
    <property type="match status" value="1"/>
</dbReference>
<evidence type="ECO:0008006" key="3">
    <source>
        <dbReference type="Google" id="ProtNLM"/>
    </source>
</evidence>
<dbReference type="PANTHER" id="PTHR34227:SF1">
    <property type="entry name" value="DIMETHYL SULFOXIDE REDUCTASE CHAPERONE-RELATED"/>
    <property type="match status" value="1"/>
</dbReference>
<gene>
    <name evidence="2" type="ORF">E5B80_05270</name>
</gene>
<accession>A0A5T0J566</accession>
<dbReference type="InterPro" id="IPR036411">
    <property type="entry name" value="TorD-like_sf"/>
</dbReference>
<protein>
    <recommendedName>
        <fullName evidence="3">Molecular chaperone TorD family protein</fullName>
    </recommendedName>
</protein>
<dbReference type="SUPFAM" id="SSF89155">
    <property type="entry name" value="TorD-like"/>
    <property type="match status" value="1"/>
</dbReference>
<dbReference type="EMBL" id="AACCAN010000009">
    <property type="protein sequence ID" value="EAJ9571794.1"/>
    <property type="molecule type" value="Genomic_DNA"/>
</dbReference>
<name>A0A5T0J566_CAMCO</name>
<proteinExistence type="predicted"/>
<dbReference type="PANTHER" id="PTHR34227">
    <property type="entry name" value="CHAPERONE PROTEIN YCDY"/>
    <property type="match status" value="1"/>
</dbReference>
<dbReference type="InterPro" id="IPR020945">
    <property type="entry name" value="DMSO/NO3_reduct_chaperone"/>
</dbReference>
<evidence type="ECO:0000313" key="2">
    <source>
        <dbReference type="EMBL" id="EAJ9571794.1"/>
    </source>
</evidence>
<dbReference type="Gene3D" id="1.10.3480.10">
    <property type="entry name" value="TorD-like"/>
    <property type="match status" value="1"/>
</dbReference>
<comment type="caution">
    <text evidence="2">The sequence shown here is derived from an EMBL/GenBank/DDBJ whole genome shotgun (WGS) entry which is preliminary data.</text>
</comment>
<dbReference type="AlphaFoldDB" id="A0A5T0J566"/>
<keyword evidence="1" id="KW-0143">Chaperone</keyword>
<organism evidence="2">
    <name type="scientific">Campylobacter coli</name>
    <dbReference type="NCBI Taxonomy" id="195"/>
    <lineage>
        <taxon>Bacteria</taxon>
        <taxon>Pseudomonadati</taxon>
        <taxon>Campylobacterota</taxon>
        <taxon>Epsilonproteobacteria</taxon>
        <taxon>Campylobacterales</taxon>
        <taxon>Campylobacteraceae</taxon>
        <taxon>Campylobacter</taxon>
    </lineage>
</organism>
<reference evidence="2" key="1">
    <citation type="submission" date="2019-04" db="EMBL/GenBank/DDBJ databases">
        <authorList>
            <consortium name="NARMS: The National Antimicrobial Resistance Monitoring System"/>
        </authorList>
    </citation>
    <scope>NUCLEOTIDE SEQUENCE</scope>
    <source>
        <strain evidence="2">FSIS11918609</strain>
    </source>
</reference>
<evidence type="ECO:0000256" key="1">
    <source>
        <dbReference type="ARBA" id="ARBA00023186"/>
    </source>
</evidence>